<gene>
    <name evidence="2" type="ORF">D7S89_26025</name>
</gene>
<dbReference type="GO" id="GO:0016887">
    <property type="term" value="F:ATP hydrolysis activity"/>
    <property type="evidence" value="ECO:0007669"/>
    <property type="project" value="InterPro"/>
</dbReference>
<keyword evidence="2" id="KW-0547">Nucleotide-binding</keyword>
<feature type="domain" description="ORC1/DEAH AAA+ ATPase" evidence="1">
    <location>
        <begin position="30"/>
        <end position="192"/>
    </location>
</feature>
<dbReference type="Proteomes" id="UP000280434">
    <property type="component" value="Unassembled WGS sequence"/>
</dbReference>
<sequence>MSFTYHRTELAAGMARQLLHPGPLEQTLQSGLFLSGPRRVGKTTFLKFDLIPELEKQGAIVMYVDLWAQPQANPADLVAGEISKTLKDLSAPHSTILSRLKAVSHLEVAAGGFKFGLKLDQLGKPEGTTLAQAIVELVDQARANVVLIIDEVQHTLGTQQGSDLLFALKAAREAVNKRPDTPGRFIFIGTGSHRAQVQELVVRGNQAFQGAESREFPVLGQDYVKFMLDQSGPQLQDMAPSLPAAYSAFQQLGCKPEELTKALQTLRAADGSIPADKQLPIIVKTLMVSAGDIELARLEQLGSLAGEVFSRICAAEDSAKGLYSAKALADYSRALGRDVGATDVQAALLALSDANLVMRKDHGRYEVTDPFVKQARRDQLLLLASDTPGLPTQGDQHGRG</sequence>
<protein>
    <submittedName>
        <fullName evidence="2">ATP-binding protein</fullName>
    </submittedName>
</protein>
<dbReference type="AlphaFoldDB" id="A0A494WY47"/>
<dbReference type="RefSeq" id="WP_121281750.1">
    <property type="nucleotide sequence ID" value="NZ_RBZV01000020.1"/>
</dbReference>
<proteinExistence type="predicted"/>
<dbReference type="OrthoDB" id="8576717at2"/>
<keyword evidence="3" id="KW-1185">Reference proteome</keyword>
<keyword evidence="2" id="KW-0067">ATP-binding</keyword>
<dbReference type="InterPro" id="IPR027417">
    <property type="entry name" value="P-loop_NTPase"/>
</dbReference>
<comment type="caution">
    <text evidence="2">The sequence shown here is derived from an EMBL/GenBank/DDBJ whole genome shotgun (WGS) entry which is preliminary data.</text>
</comment>
<evidence type="ECO:0000259" key="1">
    <source>
        <dbReference type="Pfam" id="PF13401"/>
    </source>
</evidence>
<reference evidence="2 3" key="1">
    <citation type="submission" date="2018-10" db="EMBL/GenBank/DDBJ databases">
        <title>Paraburkholderia sp. 7MK8-2, isolated from soil.</title>
        <authorList>
            <person name="Gao Z.-H."/>
            <person name="Qiu L.-H."/>
        </authorList>
    </citation>
    <scope>NUCLEOTIDE SEQUENCE [LARGE SCALE GENOMIC DNA]</scope>
    <source>
        <strain evidence="2 3">7MK8-2</strain>
    </source>
</reference>
<evidence type="ECO:0000313" key="2">
    <source>
        <dbReference type="EMBL" id="RKP43477.1"/>
    </source>
</evidence>
<name>A0A494WY47_9BURK</name>
<dbReference type="Gene3D" id="3.40.50.300">
    <property type="entry name" value="P-loop containing nucleotide triphosphate hydrolases"/>
    <property type="match status" value="1"/>
</dbReference>
<dbReference type="SUPFAM" id="SSF52540">
    <property type="entry name" value="P-loop containing nucleoside triphosphate hydrolases"/>
    <property type="match status" value="1"/>
</dbReference>
<dbReference type="InterPro" id="IPR049945">
    <property type="entry name" value="AAA_22"/>
</dbReference>
<dbReference type="PANTHER" id="PTHR34301:SF8">
    <property type="entry name" value="ATPASE DOMAIN-CONTAINING PROTEIN"/>
    <property type="match status" value="1"/>
</dbReference>
<organism evidence="2 3">
    <name type="scientific">Trinickia fusca</name>
    <dbReference type="NCBI Taxonomy" id="2419777"/>
    <lineage>
        <taxon>Bacteria</taxon>
        <taxon>Pseudomonadati</taxon>
        <taxon>Pseudomonadota</taxon>
        <taxon>Betaproteobacteria</taxon>
        <taxon>Burkholderiales</taxon>
        <taxon>Burkholderiaceae</taxon>
        <taxon>Trinickia</taxon>
    </lineage>
</organism>
<accession>A0A494WY47</accession>
<dbReference type="PANTHER" id="PTHR34301">
    <property type="entry name" value="DNA-BINDING PROTEIN-RELATED"/>
    <property type="match status" value="1"/>
</dbReference>
<dbReference type="Pfam" id="PF13401">
    <property type="entry name" value="AAA_22"/>
    <property type="match status" value="1"/>
</dbReference>
<dbReference type="GO" id="GO:0005524">
    <property type="term" value="F:ATP binding"/>
    <property type="evidence" value="ECO:0007669"/>
    <property type="project" value="UniProtKB-KW"/>
</dbReference>
<evidence type="ECO:0000313" key="3">
    <source>
        <dbReference type="Proteomes" id="UP000280434"/>
    </source>
</evidence>
<dbReference type="EMBL" id="RBZV01000020">
    <property type="protein sequence ID" value="RKP43477.1"/>
    <property type="molecule type" value="Genomic_DNA"/>
</dbReference>